<organism evidence="1 2">
    <name type="scientific">Sphingobium agri</name>
    <dbReference type="NCBI Taxonomy" id="2933566"/>
    <lineage>
        <taxon>Bacteria</taxon>
        <taxon>Pseudomonadati</taxon>
        <taxon>Pseudomonadota</taxon>
        <taxon>Alphaproteobacteria</taxon>
        <taxon>Sphingomonadales</taxon>
        <taxon>Sphingomonadaceae</taxon>
        <taxon>Sphingobium</taxon>
    </lineage>
</organism>
<name>A0ABT0DYZ1_9SPHN</name>
<dbReference type="PROSITE" id="PS51257">
    <property type="entry name" value="PROKAR_LIPOPROTEIN"/>
    <property type="match status" value="1"/>
</dbReference>
<evidence type="ECO:0000313" key="2">
    <source>
        <dbReference type="Proteomes" id="UP001203512"/>
    </source>
</evidence>
<accession>A0ABT0DYZ1</accession>
<protein>
    <submittedName>
        <fullName evidence="1">Membrane-like protein</fullName>
    </submittedName>
</protein>
<evidence type="ECO:0000313" key="1">
    <source>
        <dbReference type="EMBL" id="MCK0532152.1"/>
    </source>
</evidence>
<sequence length="169" mass="18153">MKLWLFVASGLLLTGCGRNEDMADRPAKDLHMANAQIVEGQTAEQQPAIFSKAEAHADPEIASPPPQTVDTAPLSSETRYRALGTEPFWSVTVKGSVATLERPDKPPRHFTVSRTDDGRAVRYLADGFAMTVTEGPCSDGMSDAHWADSVALSFGEGTLKGCGGVREDF</sequence>
<comment type="caution">
    <text evidence="1">The sequence shown here is derived from an EMBL/GenBank/DDBJ whole genome shotgun (WGS) entry which is preliminary data.</text>
</comment>
<dbReference type="EMBL" id="JALKHS010000008">
    <property type="protein sequence ID" value="MCK0532152.1"/>
    <property type="molecule type" value="Genomic_DNA"/>
</dbReference>
<reference evidence="1 2" key="1">
    <citation type="submission" date="2022-04" db="EMBL/GenBank/DDBJ databases">
        <authorList>
            <person name="Huq M.A."/>
        </authorList>
    </citation>
    <scope>NUCLEOTIDE SEQUENCE [LARGE SCALE GENOMIC DNA]</scope>
    <source>
        <strain evidence="1 2">MAH-33</strain>
    </source>
</reference>
<keyword evidence="2" id="KW-1185">Reference proteome</keyword>
<proteinExistence type="predicted"/>
<dbReference type="Proteomes" id="UP001203512">
    <property type="component" value="Unassembled WGS sequence"/>
</dbReference>
<gene>
    <name evidence="1" type="ORF">MU848_11230</name>
</gene>